<dbReference type="InterPro" id="IPR037925">
    <property type="entry name" value="FlgE/F/G-like"/>
</dbReference>
<dbReference type="PANTHER" id="PTHR30435">
    <property type="entry name" value="FLAGELLAR PROTEIN"/>
    <property type="match status" value="1"/>
</dbReference>
<dbReference type="AlphaFoldDB" id="A0A645I5S9"/>
<keyword evidence="3" id="KW-0975">Bacterial flagellum</keyword>
<dbReference type="NCBIfam" id="TIGR03506">
    <property type="entry name" value="FlgEFG_subfam"/>
    <property type="match status" value="1"/>
</dbReference>
<comment type="similarity">
    <text evidence="2">Belongs to the flagella basal body rod proteins family.</text>
</comment>
<evidence type="ECO:0000256" key="3">
    <source>
        <dbReference type="ARBA" id="ARBA00023143"/>
    </source>
</evidence>
<comment type="caution">
    <text evidence="5">The sequence shown here is derived from an EMBL/GenBank/DDBJ whole genome shotgun (WGS) entry which is preliminary data.</text>
</comment>
<dbReference type="SUPFAM" id="SSF117143">
    <property type="entry name" value="Flagellar hook protein flgE"/>
    <property type="match status" value="1"/>
</dbReference>
<accession>A0A645I5S9</accession>
<dbReference type="Pfam" id="PF06429">
    <property type="entry name" value="Flg_bbr_C"/>
    <property type="match status" value="1"/>
</dbReference>
<evidence type="ECO:0000259" key="4">
    <source>
        <dbReference type="Pfam" id="PF06429"/>
    </source>
</evidence>
<dbReference type="InterPro" id="IPR020013">
    <property type="entry name" value="Flagellar_FlgE/F/G"/>
</dbReference>
<dbReference type="InterPro" id="IPR010930">
    <property type="entry name" value="Flg_bb/hook_C_dom"/>
</dbReference>
<keyword evidence="5" id="KW-0969">Cilium</keyword>
<protein>
    <submittedName>
        <fullName evidence="5">Flagellar hook protein FlgE</fullName>
    </submittedName>
</protein>
<proteinExistence type="inferred from homology"/>
<evidence type="ECO:0000256" key="1">
    <source>
        <dbReference type="ARBA" id="ARBA00004117"/>
    </source>
</evidence>
<organism evidence="5">
    <name type="scientific">bioreactor metagenome</name>
    <dbReference type="NCBI Taxonomy" id="1076179"/>
    <lineage>
        <taxon>unclassified sequences</taxon>
        <taxon>metagenomes</taxon>
        <taxon>ecological metagenomes</taxon>
    </lineage>
</organism>
<dbReference type="GO" id="GO:0071978">
    <property type="term" value="P:bacterial-type flagellum-dependent swarming motility"/>
    <property type="evidence" value="ECO:0007669"/>
    <property type="project" value="TreeGrafter"/>
</dbReference>
<name>A0A645I5S9_9ZZZZ</name>
<comment type="subcellular location">
    <subcellularLocation>
        <location evidence="1">Bacterial flagellum basal body</location>
    </subcellularLocation>
</comment>
<dbReference type="EMBL" id="VSSQ01102349">
    <property type="protein sequence ID" value="MPN43754.1"/>
    <property type="molecule type" value="Genomic_DNA"/>
</dbReference>
<dbReference type="PANTHER" id="PTHR30435:SF1">
    <property type="entry name" value="FLAGELLAR HOOK PROTEIN FLGE"/>
    <property type="match status" value="1"/>
</dbReference>
<dbReference type="GO" id="GO:0009425">
    <property type="term" value="C:bacterial-type flagellum basal body"/>
    <property type="evidence" value="ECO:0007669"/>
    <property type="project" value="UniProtKB-SubCell"/>
</dbReference>
<evidence type="ECO:0000256" key="2">
    <source>
        <dbReference type="ARBA" id="ARBA00009677"/>
    </source>
</evidence>
<evidence type="ECO:0000313" key="5">
    <source>
        <dbReference type="EMBL" id="MPN43754.1"/>
    </source>
</evidence>
<keyword evidence="5" id="KW-0966">Cell projection</keyword>
<dbReference type="GO" id="GO:0005829">
    <property type="term" value="C:cytosol"/>
    <property type="evidence" value="ECO:0007669"/>
    <property type="project" value="TreeGrafter"/>
</dbReference>
<sequence length="104" mass="11103">MAAVGQIAMASFKNPEGMTKVGKNLWQNSANSGPAIYRTGVGTAAADANDNGYGDMIQGMLEMSNVDLSEQFTDMIVASRAFQANGKIITTSDEILQELVNLKR</sequence>
<gene>
    <name evidence="5" type="primary">flgE_11</name>
    <name evidence="5" type="ORF">SDC9_191314</name>
</gene>
<dbReference type="GO" id="GO:0009424">
    <property type="term" value="C:bacterial-type flagellum hook"/>
    <property type="evidence" value="ECO:0007669"/>
    <property type="project" value="TreeGrafter"/>
</dbReference>
<keyword evidence="5" id="KW-0282">Flagellum</keyword>
<feature type="domain" description="Flagellar basal-body/hook protein C-terminal" evidence="4">
    <location>
        <begin position="58"/>
        <end position="102"/>
    </location>
</feature>
<reference evidence="5" key="1">
    <citation type="submission" date="2019-08" db="EMBL/GenBank/DDBJ databases">
        <authorList>
            <person name="Kucharzyk K."/>
            <person name="Murdoch R.W."/>
            <person name="Higgins S."/>
            <person name="Loffler F."/>
        </authorList>
    </citation>
    <scope>NUCLEOTIDE SEQUENCE</scope>
</reference>